<dbReference type="PANTHER" id="PTHR30614">
    <property type="entry name" value="MEMBRANE COMPONENT OF AMINO ACID ABC TRANSPORTER"/>
    <property type="match status" value="1"/>
</dbReference>
<evidence type="ECO:0000256" key="6">
    <source>
        <dbReference type="ARBA" id="ARBA00023136"/>
    </source>
</evidence>
<reference evidence="9" key="1">
    <citation type="submission" date="2020-07" db="EMBL/GenBank/DDBJ databases">
        <authorList>
            <person name="Camacho E."/>
        </authorList>
    </citation>
    <scope>NUCLEOTIDE SEQUENCE</scope>
    <source>
        <strain evidence="9">MPO218</strain>
    </source>
</reference>
<dbReference type="InterPro" id="IPR000515">
    <property type="entry name" value="MetI-like"/>
</dbReference>
<sequence length="375" mass="40059">MRRRARAARGWGWWLPQVALLLALAGLVLVVARTVSDNMERQDMVLSLGFLRSTAEFPIAESFLAYAPGDTIAWAFVVGLGNSIALTLLIIVLSTMAGVPIALARHSGHMLARTLAGGFVDLVRNVPLVVQLLFWYGVILMAFPPARAAAQPLPGLFLTNRGITVTTVGITGTALPMIVTVLGGLTLTLITAWRGHLHKASLCTLGTIVAGSALWIVLDLGLARDVPHFDRFNFTGGLTLTPEFVAVLWGSVIYASAFAAEIVRGGLDGVPRGQWEASRALGLSKRQSLRLVIVPQALRMIVPPMNSQFITILKNSTLALVVGYPDLNFVANTAINHTGQGLEGVAILMLVFFTLASAISLAMNRLNARVQRGGA</sequence>
<feature type="domain" description="ABC transmembrane type-1" evidence="8">
    <location>
        <begin position="80"/>
        <end position="363"/>
    </location>
</feature>
<keyword evidence="3 7" id="KW-0812">Transmembrane</keyword>
<evidence type="ECO:0000256" key="4">
    <source>
        <dbReference type="ARBA" id="ARBA00022970"/>
    </source>
</evidence>
<dbReference type="EMBL" id="CP059319">
    <property type="protein sequence ID" value="QTH20626.1"/>
    <property type="molecule type" value="Genomic_DNA"/>
</dbReference>
<evidence type="ECO:0000256" key="5">
    <source>
        <dbReference type="ARBA" id="ARBA00022989"/>
    </source>
</evidence>
<dbReference type="InterPro" id="IPR043429">
    <property type="entry name" value="ArtM/GltK/GlnP/TcyL/YhdX-like"/>
</dbReference>
<reference evidence="9" key="2">
    <citation type="submission" date="2021-04" db="EMBL/GenBank/DDBJ databases">
        <title>Isolation and genomic analysis of the ibuprofen-degrading bacterium Sphingomonas strain MPO218.</title>
        <authorList>
            <person name="Aulestia M."/>
            <person name="Flores A."/>
            <person name="Mangas E.L."/>
            <person name="Perez-Pulido A.J."/>
            <person name="Santero E."/>
            <person name="Camacho E.M."/>
        </authorList>
    </citation>
    <scope>NUCLEOTIDE SEQUENCE</scope>
    <source>
        <strain evidence="9">MPO218</strain>
    </source>
</reference>
<evidence type="ECO:0000256" key="1">
    <source>
        <dbReference type="ARBA" id="ARBA00004651"/>
    </source>
</evidence>
<comment type="subcellular location">
    <subcellularLocation>
        <location evidence="1 7">Cell membrane</location>
        <topology evidence="1 7">Multi-pass membrane protein</topology>
    </subcellularLocation>
</comment>
<evidence type="ECO:0000256" key="3">
    <source>
        <dbReference type="ARBA" id="ARBA00022692"/>
    </source>
</evidence>
<dbReference type="PROSITE" id="PS50928">
    <property type="entry name" value="ABC_TM1"/>
    <property type="match status" value="1"/>
</dbReference>
<keyword evidence="6 7" id="KW-0472">Membrane</keyword>
<name>A0A975HCR5_9SPHN</name>
<feature type="transmembrane region" description="Helical" evidence="7">
    <location>
        <begin position="163"/>
        <end position="190"/>
    </location>
</feature>
<protein>
    <submittedName>
        <fullName evidence="9">ABC transporter permease subunit</fullName>
    </submittedName>
</protein>
<evidence type="ECO:0000256" key="7">
    <source>
        <dbReference type="RuleBase" id="RU363032"/>
    </source>
</evidence>
<gene>
    <name evidence="9" type="ORF">HRJ34_20135</name>
</gene>
<dbReference type="Proteomes" id="UP000664914">
    <property type="component" value="Chromosome"/>
</dbReference>
<dbReference type="Gene3D" id="1.10.3720.10">
    <property type="entry name" value="MetI-like"/>
    <property type="match status" value="1"/>
</dbReference>
<dbReference type="SUPFAM" id="SSF161098">
    <property type="entry name" value="MetI-like"/>
    <property type="match status" value="1"/>
</dbReference>
<accession>A0A975HCR5</accession>
<dbReference type="GO" id="GO:0005886">
    <property type="term" value="C:plasma membrane"/>
    <property type="evidence" value="ECO:0007669"/>
    <property type="project" value="UniProtKB-SubCell"/>
</dbReference>
<feature type="transmembrane region" description="Helical" evidence="7">
    <location>
        <begin position="309"/>
        <end position="325"/>
    </location>
</feature>
<feature type="transmembrane region" description="Helical" evidence="7">
    <location>
        <begin position="345"/>
        <end position="363"/>
    </location>
</feature>
<evidence type="ECO:0000256" key="2">
    <source>
        <dbReference type="ARBA" id="ARBA00010072"/>
    </source>
</evidence>
<dbReference type="AlphaFoldDB" id="A0A975HCR5"/>
<dbReference type="RefSeq" id="WP_208632217.1">
    <property type="nucleotide sequence ID" value="NZ_CP059319.1"/>
</dbReference>
<dbReference type="CDD" id="cd06261">
    <property type="entry name" value="TM_PBP2"/>
    <property type="match status" value="1"/>
</dbReference>
<organism evidence="9 10">
    <name type="scientific">Rhizorhabdus wittichii</name>
    <dbReference type="NCBI Taxonomy" id="160791"/>
    <lineage>
        <taxon>Bacteria</taxon>
        <taxon>Pseudomonadati</taxon>
        <taxon>Pseudomonadota</taxon>
        <taxon>Alphaproteobacteria</taxon>
        <taxon>Sphingomonadales</taxon>
        <taxon>Sphingomonadaceae</taxon>
        <taxon>Rhizorhabdus</taxon>
    </lineage>
</organism>
<dbReference type="GO" id="GO:0055085">
    <property type="term" value="P:transmembrane transport"/>
    <property type="evidence" value="ECO:0007669"/>
    <property type="project" value="InterPro"/>
</dbReference>
<dbReference type="PANTHER" id="PTHR30614:SF37">
    <property type="entry name" value="AMINO-ACID ABC TRANSPORTER PERMEASE PROTEIN YHDX-RELATED"/>
    <property type="match status" value="1"/>
</dbReference>
<keyword evidence="5 7" id="KW-1133">Transmembrane helix</keyword>
<evidence type="ECO:0000313" key="10">
    <source>
        <dbReference type="Proteomes" id="UP000664914"/>
    </source>
</evidence>
<evidence type="ECO:0000313" key="9">
    <source>
        <dbReference type="EMBL" id="QTH20626.1"/>
    </source>
</evidence>
<dbReference type="Pfam" id="PF00528">
    <property type="entry name" value="BPD_transp_1"/>
    <property type="match status" value="1"/>
</dbReference>
<feature type="transmembrane region" description="Helical" evidence="7">
    <location>
        <begin position="202"/>
        <end position="224"/>
    </location>
</feature>
<dbReference type="GO" id="GO:0006865">
    <property type="term" value="P:amino acid transport"/>
    <property type="evidence" value="ECO:0007669"/>
    <property type="project" value="UniProtKB-KW"/>
</dbReference>
<comment type="similarity">
    <text evidence="2">Belongs to the binding-protein-dependent transport system permease family. HisMQ subfamily.</text>
</comment>
<proteinExistence type="inferred from homology"/>
<keyword evidence="7" id="KW-0813">Transport</keyword>
<feature type="transmembrane region" description="Helical" evidence="7">
    <location>
        <begin position="72"/>
        <end position="104"/>
    </location>
</feature>
<keyword evidence="4" id="KW-0029">Amino-acid transport</keyword>
<dbReference type="InterPro" id="IPR035906">
    <property type="entry name" value="MetI-like_sf"/>
</dbReference>
<feature type="transmembrane region" description="Helical" evidence="7">
    <location>
        <begin position="125"/>
        <end position="143"/>
    </location>
</feature>
<evidence type="ECO:0000259" key="8">
    <source>
        <dbReference type="PROSITE" id="PS50928"/>
    </source>
</evidence>